<reference evidence="1" key="1">
    <citation type="submission" date="2021-05" db="EMBL/GenBank/DDBJ databases">
        <authorList>
            <person name="Pan Q."/>
            <person name="Jouanno E."/>
            <person name="Zahm M."/>
            <person name="Klopp C."/>
            <person name="Cabau C."/>
            <person name="Louis A."/>
            <person name="Berthelot C."/>
            <person name="Parey E."/>
            <person name="Roest Crollius H."/>
            <person name="Montfort J."/>
            <person name="Robinson-Rechavi M."/>
            <person name="Bouchez O."/>
            <person name="Lampietro C."/>
            <person name="Lopez Roques C."/>
            <person name="Donnadieu C."/>
            <person name="Postlethwait J."/>
            <person name="Bobe J."/>
            <person name="Dillon D."/>
            <person name="Chandos A."/>
            <person name="von Hippel F."/>
            <person name="Guiguen Y."/>
        </authorList>
    </citation>
    <scope>NUCLEOTIDE SEQUENCE</scope>
    <source>
        <strain evidence="1">YG-Jan2019</strain>
    </source>
</reference>
<sequence length="75" mass="8315">MKVFPPAILQAEVLANRYRGMLIPPPSTTSTGGTILDESGRKAPLNVTSDNEKINHLVERASPLRLSLEERCNWL</sequence>
<organism evidence="1 2">
    <name type="scientific">Dallia pectoralis</name>
    <name type="common">Alaska blackfish</name>
    <dbReference type="NCBI Taxonomy" id="75939"/>
    <lineage>
        <taxon>Eukaryota</taxon>
        <taxon>Metazoa</taxon>
        <taxon>Chordata</taxon>
        <taxon>Craniata</taxon>
        <taxon>Vertebrata</taxon>
        <taxon>Euteleostomi</taxon>
        <taxon>Actinopterygii</taxon>
        <taxon>Neopterygii</taxon>
        <taxon>Teleostei</taxon>
        <taxon>Protacanthopterygii</taxon>
        <taxon>Esociformes</taxon>
        <taxon>Umbridae</taxon>
        <taxon>Dallia</taxon>
    </lineage>
</organism>
<dbReference type="EMBL" id="CM055734">
    <property type="protein sequence ID" value="KAJ8008945.1"/>
    <property type="molecule type" value="Genomic_DNA"/>
</dbReference>
<evidence type="ECO:0000313" key="1">
    <source>
        <dbReference type="EMBL" id="KAJ8008945.1"/>
    </source>
</evidence>
<dbReference type="Proteomes" id="UP001157502">
    <property type="component" value="Chromosome 7"/>
</dbReference>
<evidence type="ECO:0000313" key="2">
    <source>
        <dbReference type="Proteomes" id="UP001157502"/>
    </source>
</evidence>
<keyword evidence="2" id="KW-1185">Reference proteome</keyword>
<protein>
    <submittedName>
        <fullName evidence="1">Uncharacterized protein</fullName>
    </submittedName>
</protein>
<name>A0ACC2GZU2_DALPE</name>
<proteinExistence type="predicted"/>
<gene>
    <name evidence="1" type="ORF">DPEC_G00083680</name>
</gene>
<accession>A0ACC2GZU2</accession>
<comment type="caution">
    <text evidence="1">The sequence shown here is derived from an EMBL/GenBank/DDBJ whole genome shotgun (WGS) entry which is preliminary data.</text>
</comment>